<organism evidence="16 17">
    <name type="scientific">Tissierella praeacuta DSM 18095</name>
    <dbReference type="NCBI Taxonomy" id="1123404"/>
    <lineage>
        <taxon>Bacteria</taxon>
        <taxon>Bacillati</taxon>
        <taxon>Bacillota</taxon>
        <taxon>Tissierellia</taxon>
        <taxon>Tissierellales</taxon>
        <taxon>Tissierellaceae</taxon>
        <taxon>Tissierella</taxon>
    </lineage>
</organism>
<dbReference type="EMBL" id="FQTY01000008">
    <property type="protein sequence ID" value="SHE85841.1"/>
    <property type="molecule type" value="Genomic_DNA"/>
</dbReference>
<evidence type="ECO:0000313" key="16">
    <source>
        <dbReference type="EMBL" id="SHE85841.1"/>
    </source>
</evidence>
<evidence type="ECO:0000256" key="10">
    <source>
        <dbReference type="ARBA" id="ARBA00023136"/>
    </source>
</evidence>
<feature type="transmembrane region" description="Helical" evidence="14">
    <location>
        <begin position="460"/>
        <end position="478"/>
    </location>
</feature>
<evidence type="ECO:0000256" key="2">
    <source>
        <dbReference type="ARBA" id="ARBA00008627"/>
    </source>
</evidence>
<feature type="transmembrane region" description="Helical" evidence="14">
    <location>
        <begin position="134"/>
        <end position="153"/>
    </location>
</feature>
<dbReference type="NCBIfam" id="NF033480">
    <property type="entry name" value="bifunc_MprF"/>
    <property type="match status" value="1"/>
</dbReference>
<evidence type="ECO:0000256" key="9">
    <source>
        <dbReference type="ARBA" id="ARBA00023098"/>
    </source>
</evidence>
<feature type="transmembrane region" description="Helical" evidence="14">
    <location>
        <begin position="329"/>
        <end position="362"/>
    </location>
</feature>
<feature type="transmembrane region" description="Helical" evidence="14">
    <location>
        <begin position="406"/>
        <end position="425"/>
    </location>
</feature>
<dbReference type="RefSeq" id="WP_072976069.1">
    <property type="nucleotide sequence ID" value="NZ_FQTY01000008.1"/>
</dbReference>
<comment type="function">
    <text evidence="14">Catalyzes the transfer of a lysyl group from L-lysyl-tRNA(Lys) to membrane-bound phosphatidylglycerol (PG), which produces lysylphosphatidylglycerol (LPG), a major component of the bacterial membrane with a positive net charge. LPG synthesis contributes to bacterial virulence as it is involved in the resistance mechanism against cationic antimicrobial peptides (CAMP) produces by the host's immune system (defensins, cathelicidins) and by the competing microorganisms.</text>
</comment>
<feature type="transmembrane region" description="Helical" evidence="14">
    <location>
        <begin position="374"/>
        <end position="394"/>
    </location>
</feature>
<keyword evidence="17" id="KW-1185">Reference proteome</keyword>
<evidence type="ECO:0000256" key="3">
    <source>
        <dbReference type="ARBA" id="ARBA00012014"/>
    </source>
</evidence>
<comment type="catalytic activity">
    <reaction evidence="13 14">
        <text>L-lysyl-tRNA(Lys) + a 1,2-diacyl-sn-glycero-3-phospho-(1'-sn-glycerol) = a 1,2-diacyl-sn-glycero-3-phospho-1'-(3'-O-L-lysyl)-sn-glycerol + tRNA(Lys)</text>
        <dbReference type="Rhea" id="RHEA:10668"/>
        <dbReference type="Rhea" id="RHEA-COMP:9696"/>
        <dbReference type="Rhea" id="RHEA-COMP:9697"/>
        <dbReference type="ChEBI" id="CHEBI:64716"/>
        <dbReference type="ChEBI" id="CHEBI:75792"/>
        <dbReference type="ChEBI" id="CHEBI:78442"/>
        <dbReference type="ChEBI" id="CHEBI:78529"/>
        <dbReference type="EC" id="2.3.2.3"/>
    </reaction>
</comment>
<evidence type="ECO:0000313" key="17">
    <source>
        <dbReference type="Proteomes" id="UP000184114"/>
    </source>
</evidence>
<dbReference type="Pfam" id="PF09924">
    <property type="entry name" value="LPG_synthase_C"/>
    <property type="match status" value="1"/>
</dbReference>
<proteinExistence type="inferred from homology"/>
<evidence type="ECO:0000256" key="1">
    <source>
        <dbReference type="ARBA" id="ARBA00004651"/>
    </source>
</evidence>
<dbReference type="Pfam" id="PF03706">
    <property type="entry name" value="LPG_synthase_TM"/>
    <property type="match status" value="1"/>
</dbReference>
<evidence type="ECO:0000256" key="11">
    <source>
        <dbReference type="ARBA" id="ARBA00023251"/>
    </source>
</evidence>
<dbReference type="InterPro" id="IPR016181">
    <property type="entry name" value="Acyl_CoA_acyltransferase"/>
</dbReference>
<dbReference type="EC" id="2.3.2.3" evidence="3 14"/>
<keyword evidence="9 14" id="KW-0443">Lipid metabolism</keyword>
<evidence type="ECO:0000256" key="6">
    <source>
        <dbReference type="ARBA" id="ARBA00022679"/>
    </source>
</evidence>
<feature type="transmembrane region" description="Helical" evidence="14">
    <location>
        <begin position="242"/>
        <end position="263"/>
    </location>
</feature>
<name>A0A1M4WX19_9FIRM</name>
<dbReference type="InterPro" id="IPR051211">
    <property type="entry name" value="PG_lysyltransferase"/>
</dbReference>
<keyword evidence="8 14" id="KW-1133">Transmembrane helix</keyword>
<dbReference type="GO" id="GO:0046677">
    <property type="term" value="P:response to antibiotic"/>
    <property type="evidence" value="ECO:0007669"/>
    <property type="project" value="UniProtKB-KW"/>
</dbReference>
<dbReference type="AlphaFoldDB" id="A0A1M4WX19"/>
<dbReference type="InterPro" id="IPR022791">
    <property type="entry name" value="L-PG_synthase/AglD"/>
</dbReference>
<dbReference type="Proteomes" id="UP000184114">
    <property type="component" value="Unassembled WGS sequence"/>
</dbReference>
<feature type="domain" description="Phosphatidylglycerol lysyltransferase C-terminal" evidence="15">
    <location>
        <begin position="542"/>
        <end position="837"/>
    </location>
</feature>
<gene>
    <name evidence="14" type="primary">mprF</name>
    <name evidence="16" type="ORF">SAMN02745784_02043</name>
</gene>
<evidence type="ECO:0000256" key="13">
    <source>
        <dbReference type="ARBA" id="ARBA00047540"/>
    </source>
</evidence>
<keyword evidence="10 14" id="KW-0472">Membrane</keyword>
<dbReference type="PANTHER" id="PTHR34697:SF2">
    <property type="entry name" value="PHOSPHATIDYLGLYCEROL LYSYLTRANSFERASE"/>
    <property type="match status" value="1"/>
</dbReference>
<evidence type="ECO:0000256" key="7">
    <source>
        <dbReference type="ARBA" id="ARBA00022692"/>
    </source>
</evidence>
<dbReference type="SUPFAM" id="SSF55729">
    <property type="entry name" value="Acyl-CoA N-acyltransferases (Nat)"/>
    <property type="match status" value="1"/>
</dbReference>
<feature type="transmembrane region" description="Helical" evidence="14">
    <location>
        <begin position="498"/>
        <end position="521"/>
    </location>
</feature>
<dbReference type="GO" id="GO:0050071">
    <property type="term" value="F:phosphatidylglycerol lysyltransferase activity"/>
    <property type="evidence" value="ECO:0007669"/>
    <property type="project" value="UniProtKB-EC"/>
</dbReference>
<evidence type="ECO:0000256" key="14">
    <source>
        <dbReference type="RuleBase" id="RU363042"/>
    </source>
</evidence>
<keyword evidence="6 14" id="KW-0808">Transferase</keyword>
<protein>
    <recommendedName>
        <fullName evidence="4 14">Phosphatidylglycerol lysyltransferase</fullName>
        <ecNumber evidence="3 14">2.3.2.3</ecNumber>
    </recommendedName>
    <alternativeName>
        <fullName evidence="12 14">Lysylphosphatidylglycerol synthase</fullName>
    </alternativeName>
</protein>
<feature type="transmembrane region" description="Helical" evidence="14">
    <location>
        <begin position="15"/>
        <end position="33"/>
    </location>
</feature>
<comment type="similarity">
    <text evidence="2 14">Belongs to the LPG synthase family.</text>
</comment>
<evidence type="ECO:0000256" key="8">
    <source>
        <dbReference type="ARBA" id="ARBA00022989"/>
    </source>
</evidence>
<evidence type="ECO:0000259" key="15">
    <source>
        <dbReference type="Pfam" id="PF09924"/>
    </source>
</evidence>
<keyword evidence="11 14" id="KW-0046">Antibiotic resistance</keyword>
<feature type="transmembrane region" description="Helical" evidence="14">
    <location>
        <begin position="211"/>
        <end position="230"/>
    </location>
</feature>
<evidence type="ECO:0000256" key="12">
    <source>
        <dbReference type="ARBA" id="ARBA00031899"/>
    </source>
</evidence>
<sequence length="861" mass="99882">MERFKLLLKKNGTKLLKLIFIILIVGVIISSGVRELKSIDYAKTISIIREFPISSILIFTVLGMIAVSSMSLYDFAIAKYLNLNIKAITIFSITFVANTINNISGLGGLTGASIRTMLFKNSTDTKEEIIDYNLLLIPATGIGLSIMMIISLVKYQYIVPIVEKYRLITIAIAIFLIYFLIYFFIDKIFYKLNKELINQRNPGRTILRTKLLLFSFIDWMVAFSLFFIIVRQFNKILNFQIIFIVFTLGSIAGILSLLPSGVGSFDLMVLLGFQYYGMMTEDVLAILILYRTFYYVIPLIIGIVFTLIVQSKSENKLIQFIKISRIKDFINKASVITNLLLSILILSSGVILLLSALIPGIIDRVKIASRLLSFPILQLSRQLSICVGILLIAISRQIRMKVKRSYKITMWLLLLGAIFTLIKGFDYEETIFLVLVLIILKMSKESFYRKSLPIDWFKSFLTMILAFIGILGYMKMGHKILRDFIKVEYFKTLILRGSSWNILGGIIAYGLLIIFVIYYELTKDRITKDSRYEEVDEEKLYKFLQEYEGNFSTHFIFLKDKHLFWSSNNKVLIQYEISHNLAIVLGDPIGDQQYFDEALIEFQDFIDEYGYKSVFYQASDKLLPFYHDHGYYFFKLGETGLVELDNFDINSPKSRDFRNILRRFEKDGFIFKFYNEGSIDENLLLSLKEVSDEWLDNREEMGFSLGWFNKEYLNKSKIGIIKNKETEDIIAFASVSPSYDNNNSASIDLMRFKKNVPSNTMTFLILNLLLKFKEDNYKLFNLGMAPLSNVGITQNAHIQERMAHLVFKYGKHFYSFDGLRKYKNKFDPRWEARYLIYEDFTLLPSSLIEVTWLIHSKKKRS</sequence>
<dbReference type="GeneID" id="90994436"/>
<feature type="transmembrane region" description="Helical" evidence="14">
    <location>
        <begin position="53"/>
        <end position="76"/>
    </location>
</feature>
<evidence type="ECO:0000256" key="5">
    <source>
        <dbReference type="ARBA" id="ARBA00022475"/>
    </source>
</evidence>
<dbReference type="GO" id="GO:0055091">
    <property type="term" value="P:phospholipid homeostasis"/>
    <property type="evidence" value="ECO:0007669"/>
    <property type="project" value="TreeGrafter"/>
</dbReference>
<keyword evidence="7 14" id="KW-0812">Transmembrane</keyword>
<dbReference type="GO" id="GO:0006629">
    <property type="term" value="P:lipid metabolic process"/>
    <property type="evidence" value="ECO:0007669"/>
    <property type="project" value="UniProtKB-KW"/>
</dbReference>
<feature type="transmembrane region" description="Helical" evidence="14">
    <location>
        <begin position="88"/>
        <end position="114"/>
    </location>
</feature>
<reference evidence="17" key="1">
    <citation type="submission" date="2016-11" db="EMBL/GenBank/DDBJ databases">
        <authorList>
            <person name="Varghese N."/>
            <person name="Submissions S."/>
        </authorList>
    </citation>
    <scope>NUCLEOTIDE SEQUENCE [LARGE SCALE GENOMIC DNA]</scope>
    <source>
        <strain evidence="17">DSM 18095</strain>
    </source>
</reference>
<accession>A0A1M4WX19</accession>
<comment type="subcellular location">
    <subcellularLocation>
        <location evidence="1 14">Cell membrane</location>
        <topology evidence="1 14">Multi-pass membrane protein</topology>
    </subcellularLocation>
</comment>
<dbReference type="GO" id="GO:0005886">
    <property type="term" value="C:plasma membrane"/>
    <property type="evidence" value="ECO:0007669"/>
    <property type="project" value="UniProtKB-SubCell"/>
</dbReference>
<dbReference type="STRING" id="1123404.SAMN02745784_02043"/>
<keyword evidence="5" id="KW-1003">Cell membrane</keyword>
<feature type="transmembrane region" description="Helical" evidence="14">
    <location>
        <begin position="165"/>
        <end position="185"/>
    </location>
</feature>
<feature type="transmembrane region" description="Helical" evidence="14">
    <location>
        <begin position="283"/>
        <end position="309"/>
    </location>
</feature>
<dbReference type="InterPro" id="IPR024320">
    <property type="entry name" value="LPG_synthase_C"/>
</dbReference>
<dbReference type="PANTHER" id="PTHR34697">
    <property type="entry name" value="PHOSPHATIDYLGLYCEROL LYSYLTRANSFERASE"/>
    <property type="match status" value="1"/>
</dbReference>
<evidence type="ECO:0000256" key="4">
    <source>
        <dbReference type="ARBA" id="ARBA00021546"/>
    </source>
</evidence>